<gene>
    <name evidence="6" type="ORF">PPERSA_02553</name>
</gene>
<feature type="compositionally biased region" description="Polar residues" evidence="3">
    <location>
        <begin position="1"/>
        <end position="18"/>
    </location>
</feature>
<keyword evidence="4" id="KW-1133">Transmembrane helix</keyword>
<keyword evidence="2" id="KW-0865">Zymogen</keyword>
<keyword evidence="4" id="KW-0472">Membrane</keyword>
<dbReference type="GO" id="GO:0006508">
    <property type="term" value="P:proteolysis"/>
    <property type="evidence" value="ECO:0007669"/>
    <property type="project" value="InterPro"/>
</dbReference>
<dbReference type="InterPro" id="IPR038765">
    <property type="entry name" value="Papain-like_cys_pep_sf"/>
</dbReference>
<reference evidence="6 7" key="1">
    <citation type="journal article" date="2015" name="Sci. Rep.">
        <title>Genome of the facultative scuticociliatosis pathogen Pseudocohnilembus persalinus provides insight into its virulence through horizontal gene transfer.</title>
        <authorList>
            <person name="Xiong J."/>
            <person name="Wang G."/>
            <person name="Cheng J."/>
            <person name="Tian M."/>
            <person name="Pan X."/>
            <person name="Warren A."/>
            <person name="Jiang C."/>
            <person name="Yuan D."/>
            <person name="Miao W."/>
        </authorList>
    </citation>
    <scope>NUCLEOTIDE SEQUENCE [LARGE SCALE GENOMIC DNA]</scope>
    <source>
        <strain evidence="6">36N120E</strain>
    </source>
</reference>
<keyword evidence="7" id="KW-1185">Reference proteome</keyword>
<dbReference type="GO" id="GO:0008234">
    <property type="term" value="F:cysteine-type peptidase activity"/>
    <property type="evidence" value="ECO:0007669"/>
    <property type="project" value="InterPro"/>
</dbReference>
<evidence type="ECO:0000256" key="2">
    <source>
        <dbReference type="ARBA" id="ARBA00023145"/>
    </source>
</evidence>
<dbReference type="Pfam" id="PF00112">
    <property type="entry name" value="Peptidase_C1"/>
    <property type="match status" value="1"/>
</dbReference>
<feature type="region of interest" description="Disordered" evidence="3">
    <location>
        <begin position="1"/>
        <end position="22"/>
    </location>
</feature>
<comment type="caution">
    <text evidence="6">The sequence shown here is derived from an EMBL/GenBank/DDBJ whole genome shotgun (WGS) entry which is preliminary data.</text>
</comment>
<proteinExistence type="inferred from homology"/>
<evidence type="ECO:0000259" key="5">
    <source>
        <dbReference type="SMART" id="SM00645"/>
    </source>
</evidence>
<dbReference type="OrthoDB" id="311597at2759"/>
<keyword evidence="4" id="KW-0812">Transmembrane</keyword>
<evidence type="ECO:0000313" key="7">
    <source>
        <dbReference type="Proteomes" id="UP000054937"/>
    </source>
</evidence>
<dbReference type="PANTHER" id="PTHR12411">
    <property type="entry name" value="CYSTEINE PROTEASE FAMILY C1-RELATED"/>
    <property type="match status" value="1"/>
</dbReference>
<evidence type="ECO:0000256" key="4">
    <source>
        <dbReference type="SAM" id="Phobius"/>
    </source>
</evidence>
<evidence type="ECO:0000256" key="3">
    <source>
        <dbReference type="SAM" id="MobiDB-lite"/>
    </source>
</evidence>
<dbReference type="EMBL" id="LDAU01000044">
    <property type="protein sequence ID" value="KRX09681.1"/>
    <property type="molecule type" value="Genomic_DNA"/>
</dbReference>
<dbReference type="Gene3D" id="3.90.70.10">
    <property type="entry name" value="Cysteine proteinases"/>
    <property type="match status" value="1"/>
</dbReference>
<dbReference type="InParanoid" id="A0A0V0R5A8"/>
<dbReference type="InterPro" id="IPR013128">
    <property type="entry name" value="Peptidase_C1A"/>
</dbReference>
<comment type="similarity">
    <text evidence="1">Belongs to the peptidase C1 family.</text>
</comment>
<dbReference type="AlphaFoldDB" id="A0A0V0R5A8"/>
<accession>A0A0V0R5A8</accession>
<dbReference type="OMA" id="NEYWIVE"/>
<evidence type="ECO:0000256" key="1">
    <source>
        <dbReference type="ARBA" id="ARBA00008455"/>
    </source>
</evidence>
<dbReference type="SMART" id="SM00645">
    <property type="entry name" value="Pept_C1"/>
    <property type="match status" value="1"/>
</dbReference>
<feature type="domain" description="Peptidase C1A papain C-terminal" evidence="5">
    <location>
        <begin position="132"/>
        <end position="348"/>
    </location>
</feature>
<evidence type="ECO:0000313" key="6">
    <source>
        <dbReference type="EMBL" id="KRX09681.1"/>
    </source>
</evidence>
<dbReference type="Proteomes" id="UP000054937">
    <property type="component" value="Unassembled WGS sequence"/>
</dbReference>
<sequence>MNKQKSPPRKQTQEQNQEAQKRAKEIIKKKFQKQVPFYDKYGTHIAVGGFIALIVIALGNSIFSKTRNPEVTPVIELDFIKYHNQQNLPFKLGPNDHFKGWMLSEAIDSLKTSFSPKQNLVRCPLSENTNIIPDEYNFREQFPQCVYKIGSQGHCAASYAFATAGAISDRICQATSQKTELSPQPLIACNQGFSYACQGGYATTSLEYVKNKGLPETSCISYNENVENTDCSALQNCHLHRINDQCVVDNTESIQREILENGPVIAVLPVYVDFLVYKDGIYEVLEGNSPFKQGQAVKIIGWGTDNERKLNYWIIENSWGETWGQNGMAKIFSNQPLLGLDNQALVPILSI</sequence>
<dbReference type="InterPro" id="IPR000668">
    <property type="entry name" value="Peptidase_C1A_C"/>
</dbReference>
<protein>
    <recommendedName>
        <fullName evidence="5">Peptidase C1A papain C-terminal domain-containing protein</fullName>
    </recommendedName>
</protein>
<dbReference type="SUPFAM" id="SSF54001">
    <property type="entry name" value="Cysteine proteinases"/>
    <property type="match status" value="1"/>
</dbReference>
<organism evidence="6 7">
    <name type="scientific">Pseudocohnilembus persalinus</name>
    <name type="common">Ciliate</name>
    <dbReference type="NCBI Taxonomy" id="266149"/>
    <lineage>
        <taxon>Eukaryota</taxon>
        <taxon>Sar</taxon>
        <taxon>Alveolata</taxon>
        <taxon>Ciliophora</taxon>
        <taxon>Intramacronucleata</taxon>
        <taxon>Oligohymenophorea</taxon>
        <taxon>Scuticociliatia</taxon>
        <taxon>Philasterida</taxon>
        <taxon>Pseudocohnilembidae</taxon>
        <taxon>Pseudocohnilembus</taxon>
    </lineage>
</organism>
<feature type="transmembrane region" description="Helical" evidence="4">
    <location>
        <begin position="41"/>
        <end position="63"/>
    </location>
</feature>
<name>A0A0V0R5A8_PSEPJ</name>